<dbReference type="InterPro" id="IPR014729">
    <property type="entry name" value="Rossmann-like_a/b/a_fold"/>
</dbReference>
<dbReference type="GO" id="GO:0019379">
    <property type="term" value="P:sulfate assimilation, phosphoadenylyl sulfate reduction by phosphoadenylyl-sulfate reductase (thioredoxin)"/>
    <property type="evidence" value="ECO:0007669"/>
    <property type="project" value="InterPro"/>
</dbReference>
<evidence type="ECO:0000259" key="5">
    <source>
        <dbReference type="Pfam" id="PF01507"/>
    </source>
</evidence>
<dbReference type="InterPro" id="IPR002500">
    <property type="entry name" value="PAPS_reduct_dom"/>
</dbReference>
<comment type="similarity">
    <text evidence="1">Belongs to the PAPS reductase family. CysH subfamily.</text>
</comment>
<proteinExistence type="inferred from homology"/>
<dbReference type="GO" id="GO:0005737">
    <property type="term" value="C:cytoplasm"/>
    <property type="evidence" value="ECO:0007669"/>
    <property type="project" value="TreeGrafter"/>
</dbReference>
<dbReference type="GO" id="GO:0004604">
    <property type="term" value="F:phosphoadenylyl-sulfate reductase (thioredoxin) activity"/>
    <property type="evidence" value="ECO:0007669"/>
    <property type="project" value="UniProtKB-EC"/>
</dbReference>
<name>A9KBQ9_COXBN</name>
<keyword evidence="2 6" id="KW-0560">Oxidoreductase</keyword>
<dbReference type="SUPFAM" id="SSF52402">
    <property type="entry name" value="Adenine nucleotide alpha hydrolases-like"/>
    <property type="match status" value="1"/>
</dbReference>
<feature type="compositionally biased region" description="Basic and acidic residues" evidence="4">
    <location>
        <begin position="188"/>
        <end position="199"/>
    </location>
</feature>
<evidence type="ECO:0000256" key="2">
    <source>
        <dbReference type="ARBA" id="ARBA00023002"/>
    </source>
</evidence>
<dbReference type="RefSeq" id="WP_011996648.1">
    <property type="nucleotide sequence ID" value="NC_009727.1"/>
</dbReference>
<evidence type="ECO:0000313" key="7">
    <source>
        <dbReference type="Proteomes" id="UP000008555"/>
    </source>
</evidence>
<sequence>MSEKTFLTKIKQAKALIRDTLNEFENKRVGLLCSFGKDSMVLLHLCREIDPNIKVYSLVSDTEFDETYQYIRFIVETWNLNYHQYDFMQKDLIDSPGNCCNGRKVSAMQSVLAELDCWIAGVRGDEGTERKNFAQREQVSNLVKINPILAFSEADIWRYLAINNISVHPLYSKGYRSLGCRLCSTPERGSDQSERDGRWRGTSRQGGECGIHLIKAAA</sequence>
<dbReference type="Gene3D" id="3.40.50.620">
    <property type="entry name" value="HUPs"/>
    <property type="match status" value="1"/>
</dbReference>
<reference evidence="6 7" key="1">
    <citation type="journal article" date="2009" name="Infect. Immun.">
        <title>Comparative genomics reveal extensive transposon-mediated genomic plasticity and diversity among potential effector proteins within the genus Coxiella.</title>
        <authorList>
            <person name="Beare P.A."/>
            <person name="Unsworth N."/>
            <person name="Andoh M."/>
            <person name="Voth D.E."/>
            <person name="Omsland A."/>
            <person name="Gilk S.D."/>
            <person name="Williams K.P."/>
            <person name="Sobral B.W."/>
            <person name="Kupko J.J.III."/>
            <person name="Porcella S.F."/>
            <person name="Samuel J.E."/>
            <person name="Heinzen R.A."/>
        </authorList>
    </citation>
    <scope>NUCLEOTIDE SEQUENCE [LARGE SCALE GENOMIC DNA]</scope>
    <source>
        <strain evidence="6 7">Dugway 5J108-111</strain>
    </source>
</reference>
<comment type="pathway">
    <text evidence="3">Sulfur metabolism; hydrogen sulfide biosynthesis; sulfite from sulfate.</text>
</comment>
<protein>
    <submittedName>
        <fullName evidence="6">Phosphoadenosine phosphosulfate reductase</fullName>
        <ecNumber evidence="6">1.8.4.8</ecNumber>
    </submittedName>
</protein>
<dbReference type="NCBIfam" id="NF002537">
    <property type="entry name" value="PRK02090.1"/>
    <property type="match status" value="1"/>
</dbReference>
<dbReference type="AlphaFoldDB" id="A9KBQ9"/>
<dbReference type="KEGG" id="cbd:CBUD_0604"/>
<evidence type="ECO:0000256" key="3">
    <source>
        <dbReference type="ARBA" id="ARBA00024327"/>
    </source>
</evidence>
<evidence type="ECO:0000256" key="1">
    <source>
        <dbReference type="ARBA" id="ARBA00009732"/>
    </source>
</evidence>
<dbReference type="Proteomes" id="UP000008555">
    <property type="component" value="Chromosome"/>
</dbReference>
<evidence type="ECO:0000313" key="6">
    <source>
        <dbReference type="EMBL" id="ABS78256.1"/>
    </source>
</evidence>
<accession>A9KBQ9</accession>
<dbReference type="EC" id="1.8.4.8" evidence="6"/>
<dbReference type="InterPro" id="IPR004511">
    <property type="entry name" value="PAPS/APS_Rdtase"/>
</dbReference>
<dbReference type="PANTHER" id="PTHR46509:SF1">
    <property type="entry name" value="PHOSPHOADENOSINE PHOSPHOSULFATE REDUCTASE"/>
    <property type="match status" value="1"/>
</dbReference>
<dbReference type="HOGENOM" id="CLU_044089_2_1_6"/>
<dbReference type="PANTHER" id="PTHR46509">
    <property type="entry name" value="PHOSPHOADENOSINE PHOSPHOSULFATE REDUCTASE"/>
    <property type="match status" value="1"/>
</dbReference>
<gene>
    <name evidence="6" type="ordered locus">CBUD_0604</name>
</gene>
<organism evidence="6 7">
    <name type="scientific">Coxiella burnetii (strain Dugway 5J108-111)</name>
    <dbReference type="NCBI Taxonomy" id="434922"/>
    <lineage>
        <taxon>Bacteria</taxon>
        <taxon>Pseudomonadati</taxon>
        <taxon>Pseudomonadota</taxon>
        <taxon>Gammaproteobacteria</taxon>
        <taxon>Legionellales</taxon>
        <taxon>Coxiellaceae</taxon>
        <taxon>Coxiella</taxon>
    </lineage>
</organism>
<feature type="region of interest" description="Disordered" evidence="4">
    <location>
        <begin position="186"/>
        <end position="206"/>
    </location>
</feature>
<dbReference type="Pfam" id="PF01507">
    <property type="entry name" value="PAPS_reduct"/>
    <property type="match status" value="1"/>
</dbReference>
<evidence type="ECO:0000256" key="4">
    <source>
        <dbReference type="SAM" id="MobiDB-lite"/>
    </source>
</evidence>
<feature type="domain" description="Phosphoadenosine phosphosulphate reductase" evidence="5">
    <location>
        <begin position="31"/>
        <end position="186"/>
    </location>
</feature>
<dbReference type="EMBL" id="CP000733">
    <property type="protein sequence ID" value="ABS78256.1"/>
    <property type="molecule type" value="Genomic_DNA"/>
</dbReference>
<dbReference type="PIRSF" id="PIRSF000857">
    <property type="entry name" value="PAPS_reductase"/>
    <property type="match status" value="1"/>
</dbReference>